<accession>A0A087UPD5</accession>
<evidence type="ECO:0000313" key="3">
    <source>
        <dbReference type="Proteomes" id="UP000054359"/>
    </source>
</evidence>
<evidence type="ECO:0000313" key="2">
    <source>
        <dbReference type="EMBL" id="KFM79224.1"/>
    </source>
</evidence>
<proteinExistence type="predicted"/>
<feature type="non-terminal residue" evidence="2">
    <location>
        <position position="493"/>
    </location>
</feature>
<feature type="compositionally biased region" description="Polar residues" evidence="1">
    <location>
        <begin position="177"/>
        <end position="196"/>
    </location>
</feature>
<feature type="region of interest" description="Disordered" evidence="1">
    <location>
        <begin position="119"/>
        <end position="330"/>
    </location>
</feature>
<sequence>MDQDLEFYPVDDHPSPSTFTAWDAFLTGNQAFFREPPCLLPDPAFSYMDVIPEEDDMEALLESDTDDTGSSVSTVIDRFSRASTANSSFTERCSKSSAEMTFDLEQVLSPFEKLEKELDAEEPKDGEELQSKKDIQRGPIVVITNSSSCEDVHSAGEDETTKKAEVKKDSVAEDLDTNNVNNLKNGVTSDYQQKNTAAKDATPETFSNEIKHSGTILSPPVPSRSKLSSTLKNSEKPMKAKGRIGSPPTSTPKKKSYPTPSVPPRMSKHLPARRTRSDPGSADQPSRIPRPIFTGNRPSVSPIITKSSPKSSRSPKINVAKKSKVVENSKSTNNKHSTCIEIQDAPAETASFEPEVDQNERTCLNENIFDENSEEMVISVNNGDAKEVPSVDNNSCNGHEVFSDSNTSNISKVEVFSNAIPVFENSLVDSAPVKEVPKEISGTNPFRMSETNPFKGGTDCKNPFLKMTNPFEDRIEDIPALQSKGQMSATLIP</sequence>
<dbReference type="OMA" id="PRMSKHL"/>
<gene>
    <name evidence="2" type="ORF">X975_16106</name>
</gene>
<name>A0A087UPD5_STEMI</name>
<feature type="compositionally biased region" description="Basic and acidic residues" evidence="1">
    <location>
        <begin position="119"/>
        <end position="136"/>
    </location>
</feature>
<dbReference type="Proteomes" id="UP000054359">
    <property type="component" value="Unassembled WGS sequence"/>
</dbReference>
<reference evidence="2 3" key="1">
    <citation type="submission" date="2013-11" db="EMBL/GenBank/DDBJ databases">
        <title>Genome sequencing of Stegodyphus mimosarum.</title>
        <authorList>
            <person name="Bechsgaard J."/>
        </authorList>
    </citation>
    <scope>NUCLEOTIDE SEQUENCE [LARGE SCALE GENOMIC DNA]</scope>
</reference>
<keyword evidence="3" id="KW-1185">Reference proteome</keyword>
<dbReference type="OrthoDB" id="6437700at2759"/>
<protein>
    <submittedName>
        <fullName evidence="2">Uncharacterized protein</fullName>
    </submittedName>
</protein>
<evidence type="ECO:0000256" key="1">
    <source>
        <dbReference type="SAM" id="MobiDB-lite"/>
    </source>
</evidence>
<dbReference type="STRING" id="407821.A0A087UPD5"/>
<feature type="compositionally biased region" description="Basic and acidic residues" evidence="1">
    <location>
        <begin position="150"/>
        <end position="171"/>
    </location>
</feature>
<dbReference type="EMBL" id="KK120858">
    <property type="protein sequence ID" value="KFM79224.1"/>
    <property type="molecule type" value="Genomic_DNA"/>
</dbReference>
<feature type="compositionally biased region" description="Low complexity" evidence="1">
    <location>
        <begin position="298"/>
        <end position="317"/>
    </location>
</feature>
<dbReference type="AlphaFoldDB" id="A0A087UPD5"/>
<organism evidence="2 3">
    <name type="scientific">Stegodyphus mimosarum</name>
    <name type="common">African social velvet spider</name>
    <dbReference type="NCBI Taxonomy" id="407821"/>
    <lineage>
        <taxon>Eukaryota</taxon>
        <taxon>Metazoa</taxon>
        <taxon>Ecdysozoa</taxon>
        <taxon>Arthropoda</taxon>
        <taxon>Chelicerata</taxon>
        <taxon>Arachnida</taxon>
        <taxon>Araneae</taxon>
        <taxon>Araneomorphae</taxon>
        <taxon>Entelegynae</taxon>
        <taxon>Eresoidea</taxon>
        <taxon>Eresidae</taxon>
        <taxon>Stegodyphus</taxon>
    </lineage>
</organism>